<evidence type="ECO:0000313" key="5">
    <source>
        <dbReference type="EMBL" id="RZT84227.1"/>
    </source>
</evidence>
<dbReference type="PRINTS" id="PR00035">
    <property type="entry name" value="HTHGNTR"/>
</dbReference>
<dbReference type="SMART" id="SM00895">
    <property type="entry name" value="FCD"/>
    <property type="match status" value="1"/>
</dbReference>
<evidence type="ECO:0000256" key="2">
    <source>
        <dbReference type="ARBA" id="ARBA00023125"/>
    </source>
</evidence>
<dbReference type="PANTHER" id="PTHR43537">
    <property type="entry name" value="TRANSCRIPTIONAL REGULATOR, GNTR FAMILY"/>
    <property type="match status" value="1"/>
</dbReference>
<sequence>MRTKADHIHDALREDIVAGRREQGSVLDEVELAATFGASRTPVREALRRLQSEGLLTTGSRRQMCVVDLSQDHRREVTLVREALETTAATQACERWEPDELDRLRVAVLRQRRVARDGDVTTFLGLDETFHRDLAAVARMPTLSLLLDQLGAFVRLARLAIPTDAVHMLALADEHDHLIDLLERRDAPALRTALGEHIRSTAPRAGGST</sequence>
<dbReference type="OrthoDB" id="3367236at2"/>
<dbReference type="Pfam" id="PF00392">
    <property type="entry name" value="GntR"/>
    <property type="match status" value="1"/>
</dbReference>
<feature type="domain" description="HTH gntR-type" evidence="4">
    <location>
        <begin position="2"/>
        <end position="69"/>
    </location>
</feature>
<evidence type="ECO:0000256" key="1">
    <source>
        <dbReference type="ARBA" id="ARBA00023015"/>
    </source>
</evidence>
<comment type="caution">
    <text evidence="5">The sequence shown here is derived from an EMBL/GenBank/DDBJ whole genome shotgun (WGS) entry which is preliminary data.</text>
</comment>
<dbReference type="Pfam" id="PF07729">
    <property type="entry name" value="FCD"/>
    <property type="match status" value="1"/>
</dbReference>
<proteinExistence type="predicted"/>
<dbReference type="GO" id="GO:0003677">
    <property type="term" value="F:DNA binding"/>
    <property type="evidence" value="ECO:0007669"/>
    <property type="project" value="UniProtKB-KW"/>
</dbReference>
<dbReference type="InterPro" id="IPR011711">
    <property type="entry name" value="GntR_C"/>
</dbReference>
<dbReference type="Proteomes" id="UP000291591">
    <property type="component" value="Unassembled WGS sequence"/>
</dbReference>
<evidence type="ECO:0000313" key="6">
    <source>
        <dbReference type="Proteomes" id="UP000291591"/>
    </source>
</evidence>
<dbReference type="InterPro" id="IPR008920">
    <property type="entry name" value="TF_FadR/GntR_C"/>
</dbReference>
<dbReference type="SUPFAM" id="SSF46785">
    <property type="entry name" value="Winged helix' DNA-binding domain"/>
    <property type="match status" value="1"/>
</dbReference>
<dbReference type="Gene3D" id="1.10.10.10">
    <property type="entry name" value="Winged helix-like DNA-binding domain superfamily/Winged helix DNA-binding domain"/>
    <property type="match status" value="1"/>
</dbReference>
<evidence type="ECO:0000256" key="3">
    <source>
        <dbReference type="ARBA" id="ARBA00023163"/>
    </source>
</evidence>
<reference evidence="5 6" key="1">
    <citation type="submission" date="2019-02" db="EMBL/GenBank/DDBJ databases">
        <title>Sequencing the genomes of 1000 actinobacteria strains.</title>
        <authorList>
            <person name="Klenk H.-P."/>
        </authorList>
    </citation>
    <scope>NUCLEOTIDE SEQUENCE [LARGE SCALE GENOMIC DNA]</scope>
    <source>
        <strain evidence="5 6">DSM 45779</strain>
    </source>
</reference>
<keyword evidence="2" id="KW-0238">DNA-binding</keyword>
<dbReference type="Gene3D" id="1.20.120.530">
    <property type="entry name" value="GntR ligand-binding domain-like"/>
    <property type="match status" value="1"/>
</dbReference>
<dbReference type="SUPFAM" id="SSF48008">
    <property type="entry name" value="GntR ligand-binding domain-like"/>
    <property type="match status" value="1"/>
</dbReference>
<name>A0A4Q7UQY4_PSEST</name>
<dbReference type="RefSeq" id="WP_130288859.1">
    <property type="nucleotide sequence ID" value="NZ_SHKL01000001.1"/>
</dbReference>
<dbReference type="CDD" id="cd07377">
    <property type="entry name" value="WHTH_GntR"/>
    <property type="match status" value="1"/>
</dbReference>
<dbReference type="GO" id="GO:0003700">
    <property type="term" value="F:DNA-binding transcription factor activity"/>
    <property type="evidence" value="ECO:0007669"/>
    <property type="project" value="InterPro"/>
</dbReference>
<protein>
    <submittedName>
        <fullName evidence="5">GntR family transcriptional regulator</fullName>
    </submittedName>
</protein>
<dbReference type="InterPro" id="IPR036390">
    <property type="entry name" value="WH_DNA-bd_sf"/>
</dbReference>
<dbReference type="PROSITE" id="PS50949">
    <property type="entry name" value="HTH_GNTR"/>
    <property type="match status" value="1"/>
</dbReference>
<dbReference type="SMART" id="SM00345">
    <property type="entry name" value="HTH_GNTR"/>
    <property type="match status" value="1"/>
</dbReference>
<keyword evidence="3" id="KW-0804">Transcription</keyword>
<gene>
    <name evidence="5" type="ORF">EV383_1065</name>
</gene>
<dbReference type="PANTHER" id="PTHR43537:SF45">
    <property type="entry name" value="GNTR FAMILY REGULATORY PROTEIN"/>
    <property type="match status" value="1"/>
</dbReference>
<keyword evidence="1" id="KW-0805">Transcription regulation</keyword>
<dbReference type="AlphaFoldDB" id="A0A4Q7UQY4"/>
<organism evidence="5 6">
    <name type="scientific">Pseudonocardia sediminis</name>
    <dbReference type="NCBI Taxonomy" id="1397368"/>
    <lineage>
        <taxon>Bacteria</taxon>
        <taxon>Bacillati</taxon>
        <taxon>Actinomycetota</taxon>
        <taxon>Actinomycetes</taxon>
        <taxon>Pseudonocardiales</taxon>
        <taxon>Pseudonocardiaceae</taxon>
        <taxon>Pseudonocardia</taxon>
    </lineage>
</organism>
<dbReference type="InterPro" id="IPR036388">
    <property type="entry name" value="WH-like_DNA-bd_sf"/>
</dbReference>
<dbReference type="InterPro" id="IPR000524">
    <property type="entry name" value="Tscrpt_reg_HTH_GntR"/>
</dbReference>
<accession>A0A4Q7UQY4</accession>
<evidence type="ECO:0000259" key="4">
    <source>
        <dbReference type="PROSITE" id="PS50949"/>
    </source>
</evidence>
<dbReference type="EMBL" id="SHKL01000001">
    <property type="protein sequence ID" value="RZT84227.1"/>
    <property type="molecule type" value="Genomic_DNA"/>
</dbReference>
<keyword evidence="6" id="KW-1185">Reference proteome</keyword>